<dbReference type="Proteomes" id="UP000287033">
    <property type="component" value="Unassembled WGS sequence"/>
</dbReference>
<dbReference type="EMBL" id="BEZZ01170920">
    <property type="protein sequence ID" value="GCC46147.1"/>
    <property type="molecule type" value="Genomic_DNA"/>
</dbReference>
<feature type="non-terminal residue" evidence="1">
    <location>
        <position position="35"/>
    </location>
</feature>
<dbReference type="AlphaFoldDB" id="A0A401TU42"/>
<proteinExistence type="predicted"/>
<name>A0A401TU42_CHIPU</name>
<evidence type="ECO:0000313" key="2">
    <source>
        <dbReference type="Proteomes" id="UP000287033"/>
    </source>
</evidence>
<gene>
    <name evidence="1" type="ORF">chiPu_0029958</name>
</gene>
<evidence type="ECO:0000313" key="1">
    <source>
        <dbReference type="EMBL" id="GCC46147.1"/>
    </source>
</evidence>
<comment type="caution">
    <text evidence="1">The sequence shown here is derived from an EMBL/GenBank/DDBJ whole genome shotgun (WGS) entry which is preliminary data.</text>
</comment>
<reference evidence="1 2" key="1">
    <citation type="journal article" date="2018" name="Nat. Ecol. Evol.">
        <title>Shark genomes provide insights into elasmobranch evolution and the origin of vertebrates.</title>
        <authorList>
            <person name="Hara Y"/>
            <person name="Yamaguchi K"/>
            <person name="Onimaru K"/>
            <person name="Kadota M"/>
            <person name="Koyanagi M"/>
            <person name="Keeley SD"/>
            <person name="Tatsumi K"/>
            <person name="Tanaka K"/>
            <person name="Motone F"/>
            <person name="Kageyama Y"/>
            <person name="Nozu R"/>
            <person name="Adachi N"/>
            <person name="Nishimura O"/>
            <person name="Nakagawa R"/>
            <person name="Tanegashima C"/>
            <person name="Kiyatake I"/>
            <person name="Matsumoto R"/>
            <person name="Murakumo K"/>
            <person name="Nishida K"/>
            <person name="Terakita A"/>
            <person name="Kuratani S"/>
            <person name="Sato K"/>
            <person name="Hyodo S Kuraku.S."/>
        </authorList>
    </citation>
    <scope>NUCLEOTIDE SEQUENCE [LARGE SCALE GENOMIC DNA]</scope>
</reference>
<keyword evidence="2" id="KW-1185">Reference proteome</keyword>
<sequence length="35" mass="3643">MVRSSAAAKPLSGTMKTTAWPVLMFCAATVTSGNR</sequence>
<organism evidence="1 2">
    <name type="scientific">Chiloscyllium punctatum</name>
    <name type="common">Brownbanded bambooshark</name>
    <name type="synonym">Hemiscyllium punctatum</name>
    <dbReference type="NCBI Taxonomy" id="137246"/>
    <lineage>
        <taxon>Eukaryota</taxon>
        <taxon>Metazoa</taxon>
        <taxon>Chordata</taxon>
        <taxon>Craniata</taxon>
        <taxon>Vertebrata</taxon>
        <taxon>Chondrichthyes</taxon>
        <taxon>Elasmobranchii</taxon>
        <taxon>Galeomorphii</taxon>
        <taxon>Galeoidea</taxon>
        <taxon>Orectolobiformes</taxon>
        <taxon>Hemiscylliidae</taxon>
        <taxon>Chiloscyllium</taxon>
    </lineage>
</organism>
<accession>A0A401TU42</accession>
<protein>
    <submittedName>
        <fullName evidence="1">Uncharacterized protein</fullName>
    </submittedName>
</protein>